<dbReference type="PANTHER" id="PTHR30269">
    <property type="entry name" value="TRANSMEMBRANE PROTEIN YFCA"/>
    <property type="match status" value="1"/>
</dbReference>
<feature type="transmembrane region" description="Helical" evidence="8">
    <location>
        <begin position="233"/>
        <end position="253"/>
    </location>
</feature>
<comment type="caution">
    <text evidence="9">The sequence shown here is derived from an EMBL/GenBank/DDBJ whole genome shotgun (WGS) entry which is preliminary data.</text>
</comment>
<evidence type="ECO:0000256" key="1">
    <source>
        <dbReference type="ARBA" id="ARBA00004651"/>
    </source>
</evidence>
<sequence length="258" mass="26855">MRELLLALGLADYSAGAVAVVAAAAFIAGLARGFSGFGAALIFVPLASTMIAPALVAPLLVVVDVVMSAGLFPGAMRLADKREVFTMLSGTVLGLPLGTFVLTHASPVSIRWAVAVLVFLMLAVVMSGWRFHGKPRRPLTVGVGALAGFFSGMSQTGGPPVVLYWLGGPGHHATMRANLMFYFGLSTFLSITAYLVVGMFTTTVLGLAVLVGPAYGIGLFIGAHMFGLTDVRVFRAVSYGLIAATGLFSLPVFDSILR</sequence>
<evidence type="ECO:0000256" key="8">
    <source>
        <dbReference type="RuleBase" id="RU363041"/>
    </source>
</evidence>
<keyword evidence="10" id="KW-1185">Reference proteome</keyword>
<evidence type="ECO:0000313" key="9">
    <source>
        <dbReference type="EMBL" id="RAI43324.1"/>
    </source>
</evidence>
<feature type="transmembrane region" description="Helical" evidence="8">
    <location>
        <begin position="109"/>
        <end position="129"/>
    </location>
</feature>
<evidence type="ECO:0000313" key="10">
    <source>
        <dbReference type="Proteomes" id="UP000249130"/>
    </source>
</evidence>
<dbReference type="AlphaFoldDB" id="A0A327KZ40"/>
<gene>
    <name evidence="9" type="ORF">CH341_15000</name>
</gene>
<protein>
    <recommendedName>
        <fullName evidence="8">Probable membrane transporter protein</fullName>
    </recommendedName>
</protein>
<evidence type="ECO:0000256" key="5">
    <source>
        <dbReference type="ARBA" id="ARBA00022692"/>
    </source>
</evidence>
<proteinExistence type="inferred from homology"/>
<feature type="transmembrane region" description="Helical" evidence="8">
    <location>
        <begin position="204"/>
        <end position="227"/>
    </location>
</feature>
<feature type="transmembrane region" description="Helical" evidence="8">
    <location>
        <begin position="179"/>
        <end position="197"/>
    </location>
</feature>
<feature type="transmembrane region" description="Helical" evidence="8">
    <location>
        <begin position="84"/>
        <end position="103"/>
    </location>
</feature>
<comment type="similarity">
    <text evidence="2 8">Belongs to the 4-toluene sulfonate uptake permease (TSUP) (TC 2.A.102) family.</text>
</comment>
<keyword evidence="7 8" id="KW-0472">Membrane</keyword>
<dbReference type="PANTHER" id="PTHR30269:SF37">
    <property type="entry name" value="MEMBRANE TRANSPORTER PROTEIN"/>
    <property type="match status" value="1"/>
</dbReference>
<dbReference type="InterPro" id="IPR052017">
    <property type="entry name" value="TSUP"/>
</dbReference>
<name>A0A327KZ40_9BRAD</name>
<dbReference type="GO" id="GO:0005886">
    <property type="term" value="C:plasma membrane"/>
    <property type="evidence" value="ECO:0007669"/>
    <property type="project" value="UniProtKB-SubCell"/>
</dbReference>
<evidence type="ECO:0000256" key="7">
    <source>
        <dbReference type="ARBA" id="ARBA00023136"/>
    </source>
</evidence>
<evidence type="ECO:0000256" key="4">
    <source>
        <dbReference type="ARBA" id="ARBA00022475"/>
    </source>
</evidence>
<dbReference type="Proteomes" id="UP000249130">
    <property type="component" value="Unassembled WGS sequence"/>
</dbReference>
<dbReference type="OrthoDB" id="9795324at2"/>
<dbReference type="Pfam" id="PF01925">
    <property type="entry name" value="TauE"/>
    <property type="match status" value="1"/>
</dbReference>
<reference evidence="9 10" key="1">
    <citation type="submission" date="2017-07" db="EMBL/GenBank/DDBJ databases">
        <title>Draft Genome Sequences of Select Purple Nonsulfur Bacteria.</title>
        <authorList>
            <person name="Lasarre B."/>
            <person name="Mckinlay J.B."/>
        </authorList>
    </citation>
    <scope>NUCLEOTIDE SEQUENCE [LARGE SCALE GENOMIC DNA]</scope>
    <source>
        <strain evidence="9 10">DSM 5909</strain>
    </source>
</reference>
<organism evidence="9 10">
    <name type="scientific">Rhodoplanes roseus</name>
    <dbReference type="NCBI Taxonomy" id="29409"/>
    <lineage>
        <taxon>Bacteria</taxon>
        <taxon>Pseudomonadati</taxon>
        <taxon>Pseudomonadota</taxon>
        <taxon>Alphaproteobacteria</taxon>
        <taxon>Hyphomicrobiales</taxon>
        <taxon>Nitrobacteraceae</taxon>
        <taxon>Rhodoplanes</taxon>
    </lineage>
</organism>
<dbReference type="EMBL" id="NPEX01000095">
    <property type="protein sequence ID" value="RAI43324.1"/>
    <property type="molecule type" value="Genomic_DNA"/>
</dbReference>
<evidence type="ECO:0000256" key="6">
    <source>
        <dbReference type="ARBA" id="ARBA00022989"/>
    </source>
</evidence>
<comment type="subcellular location">
    <subcellularLocation>
        <location evidence="1 8">Cell membrane</location>
        <topology evidence="1 8">Multi-pass membrane protein</topology>
    </subcellularLocation>
</comment>
<dbReference type="InterPro" id="IPR002781">
    <property type="entry name" value="TM_pro_TauE-like"/>
</dbReference>
<accession>A0A327KZ40</accession>
<evidence type="ECO:0000256" key="3">
    <source>
        <dbReference type="ARBA" id="ARBA00022448"/>
    </source>
</evidence>
<feature type="transmembrane region" description="Helical" evidence="8">
    <location>
        <begin position="39"/>
        <end position="72"/>
    </location>
</feature>
<evidence type="ECO:0000256" key="2">
    <source>
        <dbReference type="ARBA" id="ARBA00009142"/>
    </source>
</evidence>
<keyword evidence="5 8" id="KW-0812">Transmembrane</keyword>
<keyword evidence="3" id="KW-0813">Transport</keyword>
<keyword evidence="6 8" id="KW-1133">Transmembrane helix</keyword>
<keyword evidence="4 8" id="KW-1003">Cell membrane</keyword>
<feature type="transmembrane region" description="Helical" evidence="8">
    <location>
        <begin position="141"/>
        <end position="167"/>
    </location>
</feature>